<dbReference type="InterPro" id="IPR032710">
    <property type="entry name" value="NTF2-like_dom_sf"/>
</dbReference>
<feature type="chain" id="PRO_5013309063" description="Nuclear transport factor 2 family protein" evidence="1">
    <location>
        <begin position="22"/>
        <end position="153"/>
    </location>
</feature>
<dbReference type="Proteomes" id="UP000218327">
    <property type="component" value="Unassembled WGS sequence"/>
</dbReference>
<comment type="caution">
    <text evidence="2">The sequence shown here is derived from an EMBL/GenBank/DDBJ whole genome shotgun (WGS) entry which is preliminary data.</text>
</comment>
<dbReference type="Gene3D" id="3.10.450.50">
    <property type="match status" value="1"/>
</dbReference>
<dbReference type="AlphaFoldDB" id="A0A2A5ATG2"/>
<gene>
    <name evidence="2" type="ORF">COA96_13980</name>
</gene>
<proteinExistence type="predicted"/>
<dbReference type="SUPFAM" id="SSF54427">
    <property type="entry name" value="NTF2-like"/>
    <property type="match status" value="1"/>
</dbReference>
<protein>
    <recommendedName>
        <fullName evidence="4">Nuclear transport factor 2 family protein</fullName>
    </recommendedName>
</protein>
<evidence type="ECO:0008006" key="4">
    <source>
        <dbReference type="Google" id="ProtNLM"/>
    </source>
</evidence>
<reference evidence="3" key="1">
    <citation type="submission" date="2017-08" db="EMBL/GenBank/DDBJ databases">
        <title>A dynamic microbial community with high functional redundancy inhabits the cold, oxic subseafloor aquifer.</title>
        <authorList>
            <person name="Tully B.J."/>
            <person name="Wheat C.G."/>
            <person name="Glazer B.T."/>
            <person name="Huber J.A."/>
        </authorList>
    </citation>
    <scope>NUCLEOTIDE SEQUENCE [LARGE SCALE GENOMIC DNA]</scope>
</reference>
<organism evidence="2 3">
    <name type="scientific">SAR86 cluster bacterium</name>
    <dbReference type="NCBI Taxonomy" id="2030880"/>
    <lineage>
        <taxon>Bacteria</taxon>
        <taxon>Pseudomonadati</taxon>
        <taxon>Pseudomonadota</taxon>
        <taxon>Gammaproteobacteria</taxon>
        <taxon>SAR86 cluster</taxon>
    </lineage>
</organism>
<evidence type="ECO:0000313" key="3">
    <source>
        <dbReference type="Proteomes" id="UP000218327"/>
    </source>
</evidence>
<dbReference type="EMBL" id="NVVJ01000056">
    <property type="protein sequence ID" value="PCJ22593.1"/>
    <property type="molecule type" value="Genomic_DNA"/>
</dbReference>
<keyword evidence="1" id="KW-0732">Signal</keyword>
<accession>A0A2A5ATG2</accession>
<sequence>MPIVKLFLSFVILTVSATSFANDSPFDPVQGLFSAMSSVDHEKMKSLVTTDFQLLEAGEDWTIEDLVNVINPSENKRRNYFSVIRTEIIGTIAWVSYWNKAIFTNGNSINSAAWLESAVMIKDGASWKIQLLHSTRIESENIPKNIELIEYVD</sequence>
<evidence type="ECO:0000313" key="2">
    <source>
        <dbReference type="EMBL" id="PCJ22593.1"/>
    </source>
</evidence>
<evidence type="ECO:0000256" key="1">
    <source>
        <dbReference type="SAM" id="SignalP"/>
    </source>
</evidence>
<name>A0A2A5ATG2_9GAMM</name>
<feature type="signal peptide" evidence="1">
    <location>
        <begin position="1"/>
        <end position="21"/>
    </location>
</feature>